<dbReference type="Gramene" id="Kaladp0084s0037.1.v1.1">
    <property type="protein sequence ID" value="Kaladp0084s0037.1.v1.1"/>
    <property type="gene ID" value="Kaladp0084s0037.v1.1"/>
</dbReference>
<evidence type="ECO:0000313" key="10">
    <source>
        <dbReference type="EnsemblPlants" id="Kaladp0084s0037.4.v1.1"/>
    </source>
</evidence>
<evidence type="ECO:0000256" key="6">
    <source>
        <dbReference type="SAM" id="MobiDB-lite"/>
    </source>
</evidence>
<reference evidence="10" key="1">
    <citation type="submission" date="2021-01" db="UniProtKB">
        <authorList>
            <consortium name="EnsemblPlants"/>
        </authorList>
    </citation>
    <scope>IDENTIFICATION</scope>
</reference>
<dbReference type="Proteomes" id="UP000594263">
    <property type="component" value="Unplaced"/>
</dbReference>
<feature type="domain" description="NUC153" evidence="7">
    <location>
        <begin position="498"/>
        <end position="525"/>
    </location>
</feature>
<dbReference type="FunFam" id="2.130.10.10:FF:000814">
    <property type="entry name" value="Embryo sac development arrest 7"/>
    <property type="match status" value="1"/>
</dbReference>
<dbReference type="GO" id="GO:0032040">
    <property type="term" value="C:small-subunit processome"/>
    <property type="evidence" value="ECO:0007669"/>
    <property type="project" value="TreeGrafter"/>
</dbReference>
<dbReference type="GO" id="GO:0000462">
    <property type="term" value="P:maturation of SSU-rRNA from tricistronic rRNA transcript (SSU-rRNA, 5.8S rRNA, LSU-rRNA)"/>
    <property type="evidence" value="ECO:0007669"/>
    <property type="project" value="TreeGrafter"/>
</dbReference>
<dbReference type="GO" id="GO:0030686">
    <property type="term" value="C:90S preribosome"/>
    <property type="evidence" value="ECO:0007669"/>
    <property type="project" value="TreeGrafter"/>
</dbReference>
<dbReference type="InterPro" id="IPR040382">
    <property type="entry name" value="NOL10/Enp2"/>
</dbReference>
<dbReference type="Pfam" id="PF23097">
    <property type="entry name" value="NOL10_2nd"/>
    <property type="match status" value="1"/>
</dbReference>
<dbReference type="PANTHER" id="PTHR14927">
    <property type="entry name" value="NUCLEOLAR PROTEIN 10"/>
    <property type="match status" value="1"/>
</dbReference>
<keyword evidence="11" id="KW-1185">Reference proteome</keyword>
<evidence type="ECO:0000256" key="1">
    <source>
        <dbReference type="ARBA" id="ARBA00004604"/>
    </source>
</evidence>
<dbReference type="InterPro" id="IPR012580">
    <property type="entry name" value="NUC153"/>
</dbReference>
<dbReference type="InterPro" id="IPR056550">
    <property type="entry name" value="NOL10_2nd"/>
</dbReference>
<dbReference type="EnsemblPlants" id="Kaladp0084s0037.3.v1.1">
    <property type="protein sequence ID" value="Kaladp0084s0037.3.v1.1"/>
    <property type="gene ID" value="Kaladp0084s0037.v1.1"/>
</dbReference>
<name>A0A7N0UVW1_KALFE</name>
<dbReference type="Pfam" id="PF23098">
    <property type="entry name" value="Beta-prop_NOL10_N"/>
    <property type="match status" value="1"/>
</dbReference>
<comment type="similarity">
    <text evidence="2">Belongs to the WD repeat NOL10/ENP2 family.</text>
</comment>
<dbReference type="PANTHER" id="PTHR14927:SF0">
    <property type="entry name" value="NUCLEOLAR PROTEIN 10"/>
    <property type="match status" value="1"/>
</dbReference>
<feature type="region of interest" description="Disordered" evidence="6">
    <location>
        <begin position="611"/>
        <end position="711"/>
    </location>
</feature>
<evidence type="ECO:0000259" key="9">
    <source>
        <dbReference type="Pfam" id="PF23098"/>
    </source>
</evidence>
<keyword evidence="5" id="KW-0539">Nucleus</keyword>
<dbReference type="Gramene" id="Kaladp0084s0037.3.v1.1">
    <property type="protein sequence ID" value="Kaladp0084s0037.3.v1.1"/>
    <property type="gene ID" value="Kaladp0084s0037.v1.1"/>
</dbReference>
<evidence type="ECO:0000256" key="5">
    <source>
        <dbReference type="ARBA" id="ARBA00023242"/>
    </source>
</evidence>
<feature type="region of interest" description="Disordered" evidence="6">
    <location>
        <begin position="545"/>
        <end position="576"/>
    </location>
</feature>
<dbReference type="Pfam" id="PF08159">
    <property type="entry name" value="NUC153"/>
    <property type="match status" value="1"/>
</dbReference>
<dbReference type="Gramene" id="Kaladp0084s0037.2.v1.1">
    <property type="protein sequence ID" value="Kaladp0084s0037.2.v1.1"/>
    <property type="gene ID" value="Kaladp0084s0037.v1.1"/>
</dbReference>
<dbReference type="EnsemblPlants" id="Kaladp0084s0037.4.v1.1">
    <property type="protein sequence ID" value="Kaladp0084s0037.4.v1.1"/>
    <property type="gene ID" value="Kaladp0084s0037.v1.1"/>
</dbReference>
<evidence type="ECO:0000256" key="3">
    <source>
        <dbReference type="ARBA" id="ARBA00022574"/>
    </source>
</evidence>
<dbReference type="EnsemblPlants" id="Kaladp0084s0037.2.v1.1">
    <property type="protein sequence ID" value="Kaladp0084s0037.2.v1.1"/>
    <property type="gene ID" value="Kaladp0084s0037.v1.1"/>
</dbReference>
<dbReference type="OMA" id="GYFMDVR"/>
<protein>
    <recommendedName>
        <fullName evidence="12">Nucleolar protein 10</fullName>
    </recommendedName>
</protein>
<keyword evidence="4" id="KW-0677">Repeat</keyword>
<dbReference type="AlphaFoldDB" id="A0A7N0UVW1"/>
<evidence type="ECO:0008006" key="12">
    <source>
        <dbReference type="Google" id="ProtNLM"/>
    </source>
</evidence>
<evidence type="ECO:0000259" key="8">
    <source>
        <dbReference type="Pfam" id="PF23097"/>
    </source>
</evidence>
<feature type="domain" description="Nucleolar protein 10-like second" evidence="8">
    <location>
        <begin position="375"/>
        <end position="423"/>
    </location>
</feature>
<evidence type="ECO:0000313" key="11">
    <source>
        <dbReference type="Proteomes" id="UP000594263"/>
    </source>
</evidence>
<evidence type="ECO:0000256" key="4">
    <source>
        <dbReference type="ARBA" id="ARBA00022737"/>
    </source>
</evidence>
<dbReference type="Gene3D" id="2.130.10.10">
    <property type="entry name" value="YVTN repeat-like/Quinoprotein amine dehydrogenase"/>
    <property type="match status" value="1"/>
</dbReference>
<organism evidence="10 11">
    <name type="scientific">Kalanchoe fedtschenkoi</name>
    <name type="common">Lavender scallops</name>
    <name type="synonym">South American air plant</name>
    <dbReference type="NCBI Taxonomy" id="63787"/>
    <lineage>
        <taxon>Eukaryota</taxon>
        <taxon>Viridiplantae</taxon>
        <taxon>Streptophyta</taxon>
        <taxon>Embryophyta</taxon>
        <taxon>Tracheophyta</taxon>
        <taxon>Spermatophyta</taxon>
        <taxon>Magnoliopsida</taxon>
        <taxon>eudicotyledons</taxon>
        <taxon>Gunneridae</taxon>
        <taxon>Pentapetalae</taxon>
        <taxon>Saxifragales</taxon>
        <taxon>Crassulaceae</taxon>
        <taxon>Kalanchoe</taxon>
    </lineage>
</organism>
<dbReference type="EnsemblPlants" id="Kaladp0084s0037.1.v1.1">
    <property type="protein sequence ID" value="Kaladp0084s0037.1.v1.1"/>
    <property type="gene ID" value="Kaladp0084s0037.v1.1"/>
</dbReference>
<dbReference type="InterPro" id="IPR056551">
    <property type="entry name" value="Beta-prop_NOL10_N"/>
</dbReference>
<accession>A0A7N0UVW1</accession>
<dbReference type="InterPro" id="IPR015943">
    <property type="entry name" value="WD40/YVTN_repeat-like_dom_sf"/>
</dbReference>
<feature type="domain" description="Nucleolar protein 10-like N-terminal" evidence="9">
    <location>
        <begin position="14"/>
        <end position="374"/>
    </location>
</feature>
<evidence type="ECO:0000259" key="7">
    <source>
        <dbReference type="Pfam" id="PF08159"/>
    </source>
</evidence>
<feature type="compositionally biased region" description="Basic and acidic residues" evidence="6">
    <location>
        <begin position="559"/>
        <end position="569"/>
    </location>
</feature>
<dbReference type="InterPro" id="IPR036322">
    <property type="entry name" value="WD40_repeat_dom_sf"/>
</dbReference>
<comment type="subcellular location">
    <subcellularLocation>
        <location evidence="1">Nucleus</location>
        <location evidence="1">Nucleolus</location>
    </subcellularLocation>
</comment>
<sequence length="711" mass="80009">MANTGGNLKSTSINGVKMYTVTGDHRSVATWLPPKKLRALRKNKDYQQRVELIQDLRFETATTRIKATPDGEFLIASGIYPPQMKVYELKELALKFERHLISEIVDFQILSEDYSKIAFMCADRSICLHAKYGSHYSLRIPRMGRDLEYDCWSCDLLCAASSPDLYRINLEQGRFLSPLSTQSPALNVVSRSKVHGLVACGGEDGAVECFDMRTRQSVGRLDTLASSGDVDQEVTALGFEGDYSMAVGSSGGKVLLYDLRSSLPVRVKDHMYGSPIIDIKWNRTVNSHHPKMITTDSHVVRIWDPETGEAMSSIEPTAGKINDICVFKDTGLILLALDNSQIPSYFLPALGPAPKWCSYLENLTEEMEEGSQTTIYDDFKFLTREELEKLNMTQLIGTNLLRAYMHGFFVDYRLYKKAKALVDPFAYEAYIEQRKREKLEAERQSRITIKRKLPKVNRPLVESILETEYAENGKKDDNADVIKKSKKKKGLSSEVFKDERFNVLFEDKDYEVDPESYEYKVLHPVASKKPTSLVDEHFDPVMEDENRYFSDSDGSQPHSSDDEGGDKRNKPSRVPMLYEVKDEKHLEAYWNNQSLAEEEALTMEERAQALQAKASAVQGVKFGAGGSREITFVPKRKSKYDVDEDEQENGREDRRGIKSLRMNQDGSDFSGRGRGRGGRGNRGGGRGGGRGRSRGGGRGGGGSRGRGRGRK</sequence>
<proteinExistence type="inferred from homology"/>
<dbReference type="SUPFAM" id="SSF50978">
    <property type="entry name" value="WD40 repeat-like"/>
    <property type="match status" value="1"/>
</dbReference>
<dbReference type="Gramene" id="Kaladp0084s0037.4.v1.1">
    <property type="protein sequence ID" value="Kaladp0084s0037.4.v1.1"/>
    <property type="gene ID" value="Kaladp0084s0037.v1.1"/>
</dbReference>
<keyword evidence="3" id="KW-0853">WD repeat</keyword>
<dbReference type="GO" id="GO:0009561">
    <property type="term" value="P:megagametogenesis"/>
    <property type="evidence" value="ECO:0007669"/>
    <property type="project" value="EnsemblPlants"/>
</dbReference>
<evidence type="ECO:0000256" key="2">
    <source>
        <dbReference type="ARBA" id="ARBA00005264"/>
    </source>
</evidence>